<proteinExistence type="predicted"/>
<organism evidence="1 2">
    <name type="scientific">Brachionus plicatilis</name>
    <name type="common">Marine rotifer</name>
    <name type="synonym">Brachionus muelleri</name>
    <dbReference type="NCBI Taxonomy" id="10195"/>
    <lineage>
        <taxon>Eukaryota</taxon>
        <taxon>Metazoa</taxon>
        <taxon>Spiralia</taxon>
        <taxon>Gnathifera</taxon>
        <taxon>Rotifera</taxon>
        <taxon>Eurotatoria</taxon>
        <taxon>Monogononta</taxon>
        <taxon>Pseudotrocha</taxon>
        <taxon>Ploima</taxon>
        <taxon>Brachionidae</taxon>
        <taxon>Brachionus</taxon>
    </lineage>
</organism>
<sequence length="194" mass="22588">MKNFLFNLRDTFVLVSTLFRNANLFLVQYFLSFSRHVNPLGKVRQCCNKRLNIIKILSNKKWSLNQNTLGNLYKSLVGSILDYSFPCLNSFSENNIKKLQAIQNTAVRSILKFIYDTPSNIVHHEAFNKLKLLTVSNQLFELSERYVGTGLRHSIPLVERLVKEYQESFESRYIEYPTPLCNCYISISSFLPET</sequence>
<comment type="caution">
    <text evidence="1">The sequence shown here is derived from an EMBL/GenBank/DDBJ whole genome shotgun (WGS) entry which is preliminary data.</text>
</comment>
<dbReference type="EMBL" id="REGN01004716">
    <property type="protein sequence ID" value="RNA16382.1"/>
    <property type="molecule type" value="Genomic_DNA"/>
</dbReference>
<keyword evidence="1" id="KW-0808">Transferase</keyword>
<reference evidence="1 2" key="1">
    <citation type="journal article" date="2018" name="Sci. Rep.">
        <title>Genomic signatures of local adaptation to the degree of environmental predictability in rotifers.</title>
        <authorList>
            <person name="Franch-Gras L."/>
            <person name="Hahn C."/>
            <person name="Garcia-Roger E.M."/>
            <person name="Carmona M.J."/>
            <person name="Serra M."/>
            <person name="Gomez A."/>
        </authorList>
    </citation>
    <scope>NUCLEOTIDE SEQUENCE [LARGE SCALE GENOMIC DNA]</scope>
    <source>
        <strain evidence="1">HYR1</strain>
    </source>
</reference>
<protein>
    <submittedName>
        <fullName evidence="1">RNA-directed DNA polymerase from mobile element jockey-like</fullName>
    </submittedName>
</protein>
<keyword evidence="2" id="KW-1185">Reference proteome</keyword>
<keyword evidence="1" id="KW-0695">RNA-directed DNA polymerase</keyword>
<dbReference type="GO" id="GO:0003964">
    <property type="term" value="F:RNA-directed DNA polymerase activity"/>
    <property type="evidence" value="ECO:0007669"/>
    <property type="project" value="UniProtKB-KW"/>
</dbReference>
<keyword evidence="1" id="KW-0548">Nucleotidyltransferase</keyword>
<dbReference type="Proteomes" id="UP000276133">
    <property type="component" value="Unassembled WGS sequence"/>
</dbReference>
<dbReference type="AlphaFoldDB" id="A0A3M7QYE3"/>
<name>A0A3M7QYE3_BRAPC</name>
<accession>A0A3M7QYE3</accession>
<evidence type="ECO:0000313" key="1">
    <source>
        <dbReference type="EMBL" id="RNA16382.1"/>
    </source>
</evidence>
<evidence type="ECO:0000313" key="2">
    <source>
        <dbReference type="Proteomes" id="UP000276133"/>
    </source>
</evidence>
<gene>
    <name evidence="1" type="ORF">BpHYR1_032748</name>
</gene>